<feature type="transmembrane region" description="Helical" evidence="2">
    <location>
        <begin position="28"/>
        <end position="57"/>
    </location>
</feature>
<keyword evidence="2" id="KW-1133">Transmembrane helix</keyword>
<dbReference type="Pfam" id="PF04084">
    <property type="entry name" value="RecA-like_ORC2"/>
    <property type="match status" value="1"/>
</dbReference>
<protein>
    <recommendedName>
        <fullName evidence="1">Origin recognition complex subunit 2</fullName>
    </recommendedName>
</protein>
<gene>
    <name evidence="4" type="ORF">Zmor_012030</name>
</gene>
<evidence type="ECO:0000256" key="1">
    <source>
        <dbReference type="RuleBase" id="RU368084"/>
    </source>
</evidence>
<evidence type="ECO:0000313" key="4">
    <source>
        <dbReference type="EMBL" id="KAJ3616156.1"/>
    </source>
</evidence>
<comment type="subcellular location">
    <subcellularLocation>
        <location evidence="1">Nucleus</location>
    </subcellularLocation>
</comment>
<comment type="subunit">
    <text evidence="1">Component of the origin recognition complex (ORC).</text>
</comment>
<name>A0AA38LYM5_9CUCU</name>
<evidence type="ECO:0000313" key="5">
    <source>
        <dbReference type="Proteomes" id="UP001168821"/>
    </source>
</evidence>
<dbReference type="GO" id="GO:0006260">
    <property type="term" value="P:DNA replication"/>
    <property type="evidence" value="ECO:0007669"/>
    <property type="project" value="UniProtKB-UniRule"/>
</dbReference>
<comment type="similarity">
    <text evidence="1">Belongs to the ORC2 family.</text>
</comment>
<dbReference type="GO" id="GO:0005664">
    <property type="term" value="C:nuclear origin of replication recognition complex"/>
    <property type="evidence" value="ECO:0007669"/>
    <property type="project" value="UniProtKB-UniRule"/>
</dbReference>
<dbReference type="GO" id="GO:0003688">
    <property type="term" value="F:DNA replication origin binding"/>
    <property type="evidence" value="ECO:0007669"/>
    <property type="project" value="UniProtKB-UniRule"/>
</dbReference>
<sequence length="100" mass="11588">MEDHRFLKRVEALEASTLSLHRRWLTQLLCVACNTLISIIVYFSLISLGFNILLYGYGSKRQICALFGRQLSHYHVIHFHGYHPDITIQKVLYISFCASS</sequence>
<evidence type="ECO:0000256" key="2">
    <source>
        <dbReference type="SAM" id="Phobius"/>
    </source>
</evidence>
<comment type="function">
    <text evidence="1">Component of the origin recognition complex (ORC) that binds origins of replication. DNA-binding is ATP-dependent. ORC is required to assemble the pre-replication complex necessary to initiate DNA replication.</text>
</comment>
<keyword evidence="1" id="KW-0235">DNA replication</keyword>
<comment type="caution">
    <text evidence="4">The sequence shown here is derived from an EMBL/GenBank/DDBJ whole genome shotgun (WGS) entry which is preliminary data.</text>
</comment>
<proteinExistence type="inferred from homology"/>
<keyword evidence="2" id="KW-0472">Membrane</keyword>
<keyword evidence="1" id="KW-0539">Nucleus</keyword>
<dbReference type="EMBL" id="JALNTZ010003721">
    <property type="protein sequence ID" value="KAJ3616156.1"/>
    <property type="molecule type" value="Genomic_DNA"/>
</dbReference>
<organism evidence="4 5">
    <name type="scientific">Zophobas morio</name>
    <dbReference type="NCBI Taxonomy" id="2755281"/>
    <lineage>
        <taxon>Eukaryota</taxon>
        <taxon>Metazoa</taxon>
        <taxon>Ecdysozoa</taxon>
        <taxon>Arthropoda</taxon>
        <taxon>Hexapoda</taxon>
        <taxon>Insecta</taxon>
        <taxon>Pterygota</taxon>
        <taxon>Neoptera</taxon>
        <taxon>Endopterygota</taxon>
        <taxon>Coleoptera</taxon>
        <taxon>Polyphaga</taxon>
        <taxon>Cucujiformia</taxon>
        <taxon>Tenebrionidae</taxon>
        <taxon>Zophobas</taxon>
    </lineage>
</organism>
<feature type="domain" description="Origin recognition complex subunit 2 RecA-like" evidence="3">
    <location>
        <begin position="43"/>
        <end position="92"/>
    </location>
</feature>
<evidence type="ECO:0000259" key="3">
    <source>
        <dbReference type="Pfam" id="PF04084"/>
    </source>
</evidence>
<dbReference type="AlphaFoldDB" id="A0AA38LYM5"/>
<dbReference type="Proteomes" id="UP001168821">
    <property type="component" value="Unassembled WGS sequence"/>
</dbReference>
<keyword evidence="2" id="KW-0812">Transmembrane</keyword>
<accession>A0AA38LYM5</accession>
<reference evidence="4" key="1">
    <citation type="journal article" date="2023" name="G3 (Bethesda)">
        <title>Whole genome assemblies of Zophobas morio and Tenebrio molitor.</title>
        <authorList>
            <person name="Kaur S."/>
            <person name="Stinson S.A."/>
            <person name="diCenzo G.C."/>
        </authorList>
    </citation>
    <scope>NUCLEOTIDE SEQUENCE</scope>
    <source>
        <strain evidence="4">QUZm001</strain>
    </source>
</reference>
<dbReference type="InterPro" id="IPR056772">
    <property type="entry name" value="RecA-like_ORC2"/>
</dbReference>
<keyword evidence="5" id="KW-1185">Reference proteome</keyword>